<keyword evidence="1" id="KW-0175">Coiled coil</keyword>
<feature type="compositionally biased region" description="Basic and acidic residues" evidence="2">
    <location>
        <begin position="1"/>
        <end position="13"/>
    </location>
</feature>
<dbReference type="AlphaFoldDB" id="R9AM21"/>
<keyword evidence="4" id="KW-1185">Reference proteome</keyword>
<name>R9AM21_WALI9</name>
<feature type="compositionally biased region" description="Basic and acidic residues" evidence="2">
    <location>
        <begin position="135"/>
        <end position="150"/>
    </location>
</feature>
<feature type="region of interest" description="Disordered" evidence="2">
    <location>
        <begin position="356"/>
        <end position="451"/>
    </location>
</feature>
<dbReference type="Proteomes" id="UP000014064">
    <property type="component" value="Unassembled WGS sequence"/>
</dbReference>
<evidence type="ECO:0000256" key="1">
    <source>
        <dbReference type="SAM" id="Coils"/>
    </source>
</evidence>
<gene>
    <name evidence="3" type="ORF">J056_004467</name>
</gene>
<dbReference type="HOGENOM" id="CLU_607214_0_0_1"/>
<dbReference type="eggNOG" id="ENOG502SABM">
    <property type="taxonomic scope" value="Eukaryota"/>
</dbReference>
<feature type="compositionally biased region" description="Polar residues" evidence="2">
    <location>
        <begin position="388"/>
        <end position="423"/>
    </location>
</feature>
<feature type="compositionally biased region" description="Acidic residues" evidence="2">
    <location>
        <begin position="102"/>
        <end position="112"/>
    </location>
</feature>
<feature type="region of interest" description="Disordered" evidence="2">
    <location>
        <begin position="1"/>
        <end position="150"/>
    </location>
</feature>
<feature type="compositionally biased region" description="Basic and acidic residues" evidence="2">
    <location>
        <begin position="356"/>
        <end position="366"/>
    </location>
</feature>
<feature type="compositionally biased region" description="Polar residues" evidence="2">
    <location>
        <begin position="440"/>
        <end position="451"/>
    </location>
</feature>
<evidence type="ECO:0000313" key="4">
    <source>
        <dbReference type="Proteomes" id="UP000014064"/>
    </source>
</evidence>
<evidence type="ECO:0000256" key="2">
    <source>
        <dbReference type="SAM" id="MobiDB-lite"/>
    </source>
</evidence>
<feature type="compositionally biased region" description="Basic and acidic residues" evidence="2">
    <location>
        <begin position="75"/>
        <end position="93"/>
    </location>
</feature>
<dbReference type="RefSeq" id="XP_009267937.1">
    <property type="nucleotide sequence ID" value="XM_009269662.1"/>
</dbReference>
<accession>R9AM21</accession>
<dbReference type="KEGG" id="wic:J056_004467"/>
<evidence type="ECO:0000313" key="3">
    <source>
        <dbReference type="EMBL" id="EOR01146.1"/>
    </source>
</evidence>
<feature type="compositionally biased region" description="Low complexity" evidence="2">
    <location>
        <begin position="299"/>
        <end position="311"/>
    </location>
</feature>
<dbReference type="GeneID" id="20377419"/>
<feature type="compositionally biased region" description="Basic and acidic residues" evidence="2">
    <location>
        <begin position="225"/>
        <end position="239"/>
    </location>
</feature>
<feature type="coiled-coil region" evidence="1">
    <location>
        <begin position="315"/>
        <end position="342"/>
    </location>
</feature>
<feature type="compositionally biased region" description="Low complexity" evidence="2">
    <location>
        <begin position="30"/>
        <end position="46"/>
    </location>
</feature>
<dbReference type="OMA" id="IKMEDHT"/>
<dbReference type="OrthoDB" id="2505754at2759"/>
<reference evidence="4" key="1">
    <citation type="journal article" date="2013" name="BMC Genomics">
        <title>Genome and transcriptome sequencing of the halophilic fungus Wallemia ichthyophaga: haloadaptations present and absent.</title>
        <authorList>
            <person name="Zajc J."/>
            <person name="Liu Y."/>
            <person name="Dai W."/>
            <person name="Yang Z."/>
            <person name="Hu J."/>
            <person name="Gostincar C."/>
            <person name="Gunde-Cimerman N."/>
        </authorList>
    </citation>
    <scope>NUCLEOTIDE SEQUENCE [LARGE SCALE GENOMIC DNA]</scope>
    <source>
        <strain evidence="4">EXF-994 / CBS 113033</strain>
    </source>
</reference>
<proteinExistence type="predicted"/>
<sequence length="451" mass="50553">MQESGEREEKYGFDENDTQNMQDTKDTQDTLDTLDTQDTLDSNDTQSLTHQHKQEHQHTLEPPLSPSLSLSQTKSLDKWDDAEEDFIKMEDHTTGGVGENENGNENEQDAEDIPPAKTVDEFDKRMSVLGLRTPPESERDIEHAEKAEHTEHDLEKILSELAKVREDNVALMTSNEKYKEDCELIAQELEIEKKQRVDAEEIIVQLRTRVEESRNGVMKLQQQQEQDKSRRRQETESKRSSFILSEPANLSKRASIKSHKRLSSVSADNASISGNGNGNGNTTKSLKDLHLNPQPAPQQPSSNASSNRSSQVMDMTNVQMENANLSNEIQRLRREVDVIKEGKLSSENALRALREFMDSSGEEKPSGLKLPPLPTDEDVPTPTDTAHKTNASWLFGRQQSSARNADSTTPTLTQQSHSQLNSHAHSHAPSNDGGFDKPSTLRSISSFFGKS</sequence>
<dbReference type="EMBL" id="KE007231">
    <property type="protein sequence ID" value="EOR01146.1"/>
    <property type="molecule type" value="Genomic_DNA"/>
</dbReference>
<feature type="compositionally biased region" description="Polar residues" evidence="2">
    <location>
        <begin position="263"/>
        <end position="273"/>
    </location>
</feature>
<feature type="region of interest" description="Disordered" evidence="2">
    <location>
        <begin position="212"/>
        <end position="311"/>
    </location>
</feature>
<protein>
    <submittedName>
        <fullName evidence="3">Uncharacterized protein</fullName>
    </submittedName>
</protein>
<organism evidence="3 4">
    <name type="scientific">Wallemia ichthyophaga (strain EXF-994 / CBS 113033)</name>
    <dbReference type="NCBI Taxonomy" id="1299270"/>
    <lineage>
        <taxon>Eukaryota</taxon>
        <taxon>Fungi</taxon>
        <taxon>Dikarya</taxon>
        <taxon>Basidiomycota</taxon>
        <taxon>Wallemiomycotina</taxon>
        <taxon>Wallemiomycetes</taxon>
        <taxon>Wallemiales</taxon>
        <taxon>Wallemiaceae</taxon>
        <taxon>Wallemia</taxon>
    </lineage>
</organism>